<dbReference type="AlphaFoldDB" id="A0A3D8T340"/>
<evidence type="ECO:0000313" key="7">
    <source>
        <dbReference type="Proteomes" id="UP000256690"/>
    </source>
</evidence>
<proteinExistence type="predicted"/>
<dbReference type="InterPro" id="IPR018392">
    <property type="entry name" value="LysM"/>
</dbReference>
<dbReference type="InterPro" id="IPR052210">
    <property type="entry name" value="LysM1-like"/>
</dbReference>
<feature type="domain" description="LysM" evidence="5">
    <location>
        <begin position="353"/>
        <end position="399"/>
    </location>
</feature>
<dbReference type="PANTHER" id="PTHR34997">
    <property type="entry name" value="AM15"/>
    <property type="match status" value="1"/>
</dbReference>
<dbReference type="OrthoDB" id="5985073at2759"/>
<feature type="region of interest" description="Disordered" evidence="3">
    <location>
        <begin position="524"/>
        <end position="575"/>
    </location>
</feature>
<dbReference type="PROSITE" id="PS51782">
    <property type="entry name" value="LYSM"/>
    <property type="match status" value="4"/>
</dbReference>
<dbReference type="STRING" id="1810919.A0A3D8T340"/>
<keyword evidence="4" id="KW-0732">Signal</keyword>
<evidence type="ECO:0000256" key="2">
    <source>
        <dbReference type="ARBA" id="ARBA00023026"/>
    </source>
</evidence>
<feature type="compositionally biased region" description="Low complexity" evidence="3">
    <location>
        <begin position="530"/>
        <end position="564"/>
    </location>
</feature>
<feature type="domain" description="LysM" evidence="5">
    <location>
        <begin position="260"/>
        <end position="308"/>
    </location>
</feature>
<reference evidence="6 7" key="1">
    <citation type="journal article" date="2018" name="IMA Fungus">
        <title>IMA Genome-F 9: Draft genome sequence of Annulohypoxylon stygium, Aspergillus mulundensis, Berkeleyomyces basicola (syn. Thielaviopsis basicola), Ceratocystis smalleyi, two Cercospora beticola strains, Coleophoma cylindrospora, Fusarium fracticaudum, Phialophora cf. hyalina, and Morchella septimelata.</title>
        <authorList>
            <person name="Wingfield B.D."/>
            <person name="Bills G.F."/>
            <person name="Dong Y."/>
            <person name="Huang W."/>
            <person name="Nel W.J."/>
            <person name="Swalarsk-Parry B.S."/>
            <person name="Vaghefi N."/>
            <person name="Wilken P.M."/>
            <person name="An Z."/>
            <person name="de Beer Z.W."/>
            <person name="De Vos L."/>
            <person name="Chen L."/>
            <person name="Duong T.A."/>
            <person name="Gao Y."/>
            <person name="Hammerbacher A."/>
            <person name="Kikkert J.R."/>
            <person name="Li Y."/>
            <person name="Li H."/>
            <person name="Li K."/>
            <person name="Li Q."/>
            <person name="Liu X."/>
            <person name="Ma X."/>
            <person name="Naidoo K."/>
            <person name="Pethybridge S.J."/>
            <person name="Sun J."/>
            <person name="Steenkamp E.T."/>
            <person name="van der Nest M.A."/>
            <person name="van Wyk S."/>
            <person name="Wingfield M.J."/>
            <person name="Xiong C."/>
            <person name="Yue Q."/>
            <person name="Zhang X."/>
        </authorList>
    </citation>
    <scope>NUCLEOTIDE SEQUENCE [LARGE SCALE GENOMIC DNA]</scope>
    <source>
        <strain evidence="6 7">DSM 5745</strain>
    </source>
</reference>
<organism evidence="6 7">
    <name type="scientific">Aspergillus mulundensis</name>
    <dbReference type="NCBI Taxonomy" id="1810919"/>
    <lineage>
        <taxon>Eukaryota</taxon>
        <taxon>Fungi</taxon>
        <taxon>Dikarya</taxon>
        <taxon>Ascomycota</taxon>
        <taxon>Pezizomycotina</taxon>
        <taxon>Eurotiomycetes</taxon>
        <taxon>Eurotiomycetidae</taxon>
        <taxon>Eurotiales</taxon>
        <taxon>Aspergillaceae</taxon>
        <taxon>Aspergillus</taxon>
        <taxon>Aspergillus subgen. Nidulantes</taxon>
    </lineage>
</organism>
<protein>
    <recommendedName>
        <fullName evidence="5">LysM domain-containing protein</fullName>
    </recommendedName>
</protein>
<keyword evidence="1" id="KW-0147">Chitin-binding</keyword>
<comment type="caution">
    <text evidence="6">The sequence shown here is derived from an EMBL/GenBank/DDBJ whole genome shotgun (WGS) entry which is preliminary data.</text>
</comment>
<gene>
    <name evidence="6" type="ORF">DSM5745_00272</name>
</gene>
<evidence type="ECO:0000256" key="4">
    <source>
        <dbReference type="SAM" id="SignalP"/>
    </source>
</evidence>
<feature type="signal peptide" evidence="4">
    <location>
        <begin position="1"/>
        <end position="20"/>
    </location>
</feature>
<dbReference type="GeneID" id="38110642"/>
<dbReference type="SMART" id="SM00257">
    <property type="entry name" value="LysM"/>
    <property type="match status" value="3"/>
</dbReference>
<dbReference type="InterPro" id="IPR036779">
    <property type="entry name" value="LysM_dom_sf"/>
</dbReference>
<keyword evidence="2" id="KW-0843">Virulence</keyword>
<dbReference type="SUPFAM" id="SSF54106">
    <property type="entry name" value="LysM domain"/>
    <property type="match status" value="2"/>
</dbReference>
<accession>A0A3D8T340</accession>
<evidence type="ECO:0000256" key="3">
    <source>
        <dbReference type="SAM" id="MobiDB-lite"/>
    </source>
</evidence>
<evidence type="ECO:0000313" key="6">
    <source>
        <dbReference type="EMBL" id="RDW92950.1"/>
    </source>
</evidence>
<keyword evidence="7" id="KW-1185">Reference proteome</keyword>
<evidence type="ECO:0000259" key="5">
    <source>
        <dbReference type="PROSITE" id="PS51782"/>
    </source>
</evidence>
<dbReference type="Gene3D" id="3.10.350.10">
    <property type="entry name" value="LysM domain"/>
    <property type="match status" value="4"/>
</dbReference>
<feature type="domain" description="LysM" evidence="5">
    <location>
        <begin position="579"/>
        <end position="627"/>
    </location>
</feature>
<dbReference type="PANTHER" id="PTHR34997:SF21">
    <property type="entry name" value="LYSM DOMAIN-CONTAINING PROTEIN"/>
    <property type="match status" value="1"/>
</dbReference>
<dbReference type="CDD" id="cd00118">
    <property type="entry name" value="LysM"/>
    <property type="match status" value="3"/>
</dbReference>
<dbReference type="GO" id="GO:0008061">
    <property type="term" value="F:chitin binding"/>
    <property type="evidence" value="ECO:0007669"/>
    <property type="project" value="UniProtKB-KW"/>
</dbReference>
<dbReference type="RefSeq" id="XP_026608133.1">
    <property type="nucleotide sequence ID" value="XM_026742288.1"/>
</dbReference>
<name>A0A3D8T340_9EURO</name>
<dbReference type="Proteomes" id="UP000256690">
    <property type="component" value="Unassembled WGS sequence"/>
</dbReference>
<dbReference type="EMBL" id="PVWQ01000001">
    <property type="protein sequence ID" value="RDW92950.1"/>
    <property type="molecule type" value="Genomic_DNA"/>
</dbReference>
<feature type="domain" description="LysM" evidence="5">
    <location>
        <begin position="210"/>
        <end position="255"/>
    </location>
</feature>
<sequence length="631" mass="67568">MACRLFAAFAVSLVVTGSDATQFLTDKTLPEGTLSDECASALVSNISCPYQVATFLQDRYYPVESLAEACTPSCEQGLAAYEEGIFSACSDADVYRQSETRYAPAYAIPMEYLYYYNKTCIRDDERWCHNVAHQMATGEIAADRCDDCVIKQWQFVAGSPMYAGNQLRSSYTALTESCSKTGFPLAPSTSLPAASGTATPTPTPSTCSGKAYTIQPGDTCQSISKSQGIGTAQLLVDNDLAAYCNGFPTQGDLCINHACTTHTVAANETCADIGRKYIVTQVQLTTWNPILGQDCRHIERSVGDSICVSPPGDDGSWTPITIPSAASSTATPIPTPAPVPTNLANGTVRRCSQYYLVEPGDYCNKIILKYSISLEDFLFLNQGVNQNCTNLFADESYCVSPLGSIDDYPGAPGYIDPSATYSDIAYSSYPTATFTPPLDVNQTTLLLISPDGRKDCYLYVAGTELQIDVSGTFYTSPCQAIAEAWGKAVEDLESWNPSISANGTCSFSPNFRYCMDPNRPTDSGLVTTRTSVPSSGTSATSVSATASVSTTATATATTTTTSEGPPGPTQSGIPDNCNKWHLVTSSEENCSSVAAEYNISLEQFYSWNPAVSEDCVDGFWKDEAYCVGIAE</sequence>
<feature type="chain" id="PRO_5017723591" description="LysM domain-containing protein" evidence="4">
    <location>
        <begin position="21"/>
        <end position="631"/>
    </location>
</feature>
<dbReference type="Pfam" id="PF01476">
    <property type="entry name" value="LysM"/>
    <property type="match status" value="4"/>
</dbReference>
<evidence type="ECO:0000256" key="1">
    <source>
        <dbReference type="ARBA" id="ARBA00022669"/>
    </source>
</evidence>